<reference evidence="2 3" key="1">
    <citation type="submission" date="2023-10" db="EMBL/GenBank/DDBJ databases">
        <title>Bacteria for the degradation of biodegradable plastic PBAT(Polybutylene adipate terephthalate).</title>
        <authorList>
            <person name="Weon H.-Y."/>
            <person name="Yeon J."/>
        </authorList>
    </citation>
    <scope>NUCLEOTIDE SEQUENCE [LARGE SCALE GENOMIC DNA]</scope>
    <source>
        <strain evidence="2 3">SBD 7-3</strain>
    </source>
</reference>
<feature type="region of interest" description="Disordered" evidence="1">
    <location>
        <begin position="257"/>
        <end position="284"/>
    </location>
</feature>
<dbReference type="Gene3D" id="1.10.10.10">
    <property type="entry name" value="Winged helix-like DNA-binding domain superfamily/Winged helix DNA-binding domain"/>
    <property type="match status" value="1"/>
</dbReference>
<keyword evidence="3" id="KW-1185">Reference proteome</keyword>
<protein>
    <submittedName>
        <fullName evidence="2">Helix-turn-helix domain-containing protein</fullName>
    </submittedName>
</protein>
<organism evidence="2 3">
    <name type="scientific">Piscinibacter gummiphilus</name>
    <dbReference type="NCBI Taxonomy" id="946333"/>
    <lineage>
        <taxon>Bacteria</taxon>
        <taxon>Pseudomonadati</taxon>
        <taxon>Pseudomonadota</taxon>
        <taxon>Betaproteobacteria</taxon>
        <taxon>Burkholderiales</taxon>
        <taxon>Sphaerotilaceae</taxon>
        <taxon>Piscinibacter</taxon>
    </lineage>
</organism>
<feature type="region of interest" description="Disordered" evidence="1">
    <location>
        <begin position="98"/>
        <end position="177"/>
    </location>
</feature>
<gene>
    <name evidence="2" type="ORF">RXV79_16535</name>
</gene>
<dbReference type="InterPro" id="IPR036388">
    <property type="entry name" value="WH-like_DNA-bd_sf"/>
</dbReference>
<evidence type="ECO:0000313" key="2">
    <source>
        <dbReference type="EMBL" id="WOB06531.1"/>
    </source>
</evidence>
<evidence type="ECO:0000313" key="3">
    <source>
        <dbReference type="Proteomes" id="UP001303946"/>
    </source>
</evidence>
<name>A0ABZ0CPS6_9BURK</name>
<sequence length="284" mass="30266">MSIELMTLAWKTALATTPKMVLLVMCDRADEEGGSLWPSIEYISRRSSVSERQVQRTLRELEEIGLLAVTGNAAGGKPGMTRHYGIKVPALREMARQATGAKASPLAQTNTGDTVSPLPAEAGDKATPVNRPTGVILSPVRVTPATETGDTHVTQSTTDPSEEKKEITGKPKKPAKPVIPNLTLEELMADGLSEVVATEWLAHRLKSGGKLTPLAWGAIKKNVAAAGWSLDDAVTKAIYRGWQGIETAWLLRETNPRAGAPRQSSHDLSGKDYTAGVAKDGALA</sequence>
<dbReference type="RefSeq" id="WP_316699018.1">
    <property type="nucleotide sequence ID" value="NZ_CP136336.1"/>
</dbReference>
<dbReference type="Pfam" id="PF13730">
    <property type="entry name" value="HTH_36"/>
    <property type="match status" value="1"/>
</dbReference>
<accession>A0ABZ0CPS6</accession>
<proteinExistence type="predicted"/>
<dbReference type="EMBL" id="CP136336">
    <property type="protein sequence ID" value="WOB06531.1"/>
    <property type="molecule type" value="Genomic_DNA"/>
</dbReference>
<feature type="compositionally biased region" description="Polar residues" evidence="1">
    <location>
        <begin position="145"/>
        <end position="159"/>
    </location>
</feature>
<evidence type="ECO:0000256" key="1">
    <source>
        <dbReference type="SAM" id="MobiDB-lite"/>
    </source>
</evidence>
<dbReference type="Proteomes" id="UP001303946">
    <property type="component" value="Chromosome"/>
</dbReference>